<evidence type="ECO:0000313" key="3">
    <source>
        <dbReference type="Proteomes" id="UP001159363"/>
    </source>
</evidence>
<keyword evidence="1" id="KW-1133">Transmembrane helix</keyword>
<keyword evidence="1" id="KW-0472">Membrane</keyword>
<keyword evidence="3" id="KW-1185">Reference proteome</keyword>
<reference evidence="2 3" key="1">
    <citation type="submission" date="2023-02" db="EMBL/GenBank/DDBJ databases">
        <title>LHISI_Scaffold_Assembly.</title>
        <authorList>
            <person name="Stuart O.P."/>
            <person name="Cleave R."/>
            <person name="Magrath M.J.L."/>
            <person name="Mikheyev A.S."/>
        </authorList>
    </citation>
    <scope>NUCLEOTIDE SEQUENCE [LARGE SCALE GENOMIC DNA]</scope>
    <source>
        <strain evidence="2">Daus_M_001</strain>
        <tissue evidence="2">Leg muscle</tissue>
    </source>
</reference>
<name>A0ABQ9GD85_9NEOP</name>
<protein>
    <submittedName>
        <fullName evidence="2">Uncharacterized protein</fullName>
    </submittedName>
</protein>
<comment type="caution">
    <text evidence="2">The sequence shown here is derived from an EMBL/GenBank/DDBJ whole genome shotgun (WGS) entry which is preliminary data.</text>
</comment>
<keyword evidence="1" id="KW-0812">Transmembrane</keyword>
<sequence length="198" mass="23099">MNQQILVLQNICVWLSELILDKLMLLTYTIAWSSHFKMKMIHTKETFLSTLKNVSAIRLFCVRHMLVRNFHVNQIWFEIFSIIFIPVVNASNLLNSFKVSQMSCHIKCCIQDASLFFSLIQPQKAKLLAFDAILQELKSPYKSYLEFLDFILLMFNVLNKPMQSEQPKIHNLKDSVVSLLRTITDCYVKPEHAQKAGR</sequence>
<organism evidence="2 3">
    <name type="scientific">Dryococelus australis</name>
    <dbReference type="NCBI Taxonomy" id="614101"/>
    <lineage>
        <taxon>Eukaryota</taxon>
        <taxon>Metazoa</taxon>
        <taxon>Ecdysozoa</taxon>
        <taxon>Arthropoda</taxon>
        <taxon>Hexapoda</taxon>
        <taxon>Insecta</taxon>
        <taxon>Pterygota</taxon>
        <taxon>Neoptera</taxon>
        <taxon>Polyneoptera</taxon>
        <taxon>Phasmatodea</taxon>
        <taxon>Verophasmatodea</taxon>
        <taxon>Anareolatae</taxon>
        <taxon>Phasmatidae</taxon>
        <taxon>Eurycanthinae</taxon>
        <taxon>Dryococelus</taxon>
    </lineage>
</organism>
<evidence type="ECO:0000256" key="1">
    <source>
        <dbReference type="SAM" id="Phobius"/>
    </source>
</evidence>
<feature type="transmembrane region" description="Helical" evidence="1">
    <location>
        <begin position="12"/>
        <end position="31"/>
    </location>
</feature>
<dbReference type="EMBL" id="JARBHB010000013">
    <property type="protein sequence ID" value="KAJ8870370.1"/>
    <property type="molecule type" value="Genomic_DNA"/>
</dbReference>
<gene>
    <name evidence="2" type="ORF">PR048_029391</name>
</gene>
<feature type="transmembrane region" description="Helical" evidence="1">
    <location>
        <begin position="75"/>
        <end position="94"/>
    </location>
</feature>
<dbReference type="Proteomes" id="UP001159363">
    <property type="component" value="Chromosome 12"/>
</dbReference>
<accession>A0ABQ9GD85</accession>
<proteinExistence type="predicted"/>
<evidence type="ECO:0000313" key="2">
    <source>
        <dbReference type="EMBL" id="KAJ8870370.1"/>
    </source>
</evidence>